<dbReference type="InterPro" id="IPR013249">
    <property type="entry name" value="RNA_pol_sigma70_r4_t2"/>
</dbReference>
<dbReference type="EMBL" id="JAMZMM010000298">
    <property type="protein sequence ID" value="MCP2731227.1"/>
    <property type="molecule type" value="Genomic_DNA"/>
</dbReference>
<name>A0AAE3GZ24_9CYAN</name>
<keyword evidence="8" id="KW-1185">Reference proteome</keyword>
<gene>
    <name evidence="7" type="ORF">NJ959_22645</name>
</gene>
<reference evidence="7" key="1">
    <citation type="submission" date="2022-06" db="EMBL/GenBank/DDBJ databases">
        <title>New cyanobacteria of genus Symplocastrum in benthos of Lake Baikal.</title>
        <authorList>
            <person name="Sorokovikova E."/>
            <person name="Tikhonova I."/>
            <person name="Krasnopeev A."/>
            <person name="Evseev P."/>
            <person name="Gladkikh A."/>
            <person name="Belykh O."/>
        </authorList>
    </citation>
    <scope>NUCLEOTIDE SEQUENCE</scope>
    <source>
        <strain evidence="7">BBK-W-15</strain>
    </source>
</reference>
<comment type="caution">
    <text evidence="7">The sequence shown here is derived from an EMBL/GenBank/DDBJ whole genome shotgun (WGS) entry which is preliminary data.</text>
</comment>
<dbReference type="InterPro" id="IPR013324">
    <property type="entry name" value="RNA_pol_sigma_r3/r4-like"/>
</dbReference>
<dbReference type="PANTHER" id="PTHR43133:SF62">
    <property type="entry name" value="RNA POLYMERASE SIGMA FACTOR SIGZ"/>
    <property type="match status" value="1"/>
</dbReference>
<evidence type="ECO:0000259" key="5">
    <source>
        <dbReference type="Pfam" id="PF04542"/>
    </source>
</evidence>
<feature type="domain" description="RNA polymerase sigma-70 region 2" evidence="5">
    <location>
        <begin position="27"/>
        <end position="95"/>
    </location>
</feature>
<dbReference type="CDD" id="cd06171">
    <property type="entry name" value="Sigma70_r4"/>
    <property type="match status" value="1"/>
</dbReference>
<dbReference type="Gene3D" id="1.10.10.10">
    <property type="entry name" value="Winged helix-like DNA-binding domain superfamily/Winged helix DNA-binding domain"/>
    <property type="match status" value="1"/>
</dbReference>
<dbReference type="GO" id="GO:0006352">
    <property type="term" value="P:DNA-templated transcription initiation"/>
    <property type="evidence" value="ECO:0007669"/>
    <property type="project" value="InterPro"/>
</dbReference>
<dbReference type="InterPro" id="IPR007627">
    <property type="entry name" value="RNA_pol_sigma70_r2"/>
</dbReference>
<keyword evidence="3" id="KW-0731">Sigma factor</keyword>
<dbReference type="SUPFAM" id="SSF88659">
    <property type="entry name" value="Sigma3 and sigma4 domains of RNA polymerase sigma factors"/>
    <property type="match status" value="1"/>
</dbReference>
<proteinExistence type="inferred from homology"/>
<evidence type="ECO:0000313" key="8">
    <source>
        <dbReference type="Proteomes" id="UP001204953"/>
    </source>
</evidence>
<dbReference type="AlphaFoldDB" id="A0AAE3GZ24"/>
<dbReference type="GO" id="GO:0003677">
    <property type="term" value="F:DNA binding"/>
    <property type="evidence" value="ECO:0007669"/>
    <property type="project" value="InterPro"/>
</dbReference>
<evidence type="ECO:0000256" key="2">
    <source>
        <dbReference type="ARBA" id="ARBA00023015"/>
    </source>
</evidence>
<dbReference type="InterPro" id="IPR013325">
    <property type="entry name" value="RNA_pol_sigma_r2"/>
</dbReference>
<evidence type="ECO:0000259" key="6">
    <source>
        <dbReference type="Pfam" id="PF08281"/>
    </source>
</evidence>
<feature type="domain" description="RNA polymerase sigma factor 70 region 4 type 2" evidence="6">
    <location>
        <begin position="128"/>
        <end position="180"/>
    </location>
</feature>
<dbReference type="GO" id="GO:0016987">
    <property type="term" value="F:sigma factor activity"/>
    <property type="evidence" value="ECO:0007669"/>
    <property type="project" value="UniProtKB-KW"/>
</dbReference>
<dbReference type="NCBIfam" id="TIGR02937">
    <property type="entry name" value="sigma70-ECF"/>
    <property type="match status" value="1"/>
</dbReference>
<protein>
    <submittedName>
        <fullName evidence="7">Sigma-70 family RNA polymerase sigma factor</fullName>
    </submittedName>
</protein>
<evidence type="ECO:0000256" key="4">
    <source>
        <dbReference type="ARBA" id="ARBA00023163"/>
    </source>
</evidence>
<dbReference type="SUPFAM" id="SSF88946">
    <property type="entry name" value="Sigma2 domain of RNA polymerase sigma factors"/>
    <property type="match status" value="1"/>
</dbReference>
<keyword evidence="2" id="KW-0805">Transcription regulation</keyword>
<dbReference type="Gene3D" id="1.10.1740.10">
    <property type="match status" value="1"/>
</dbReference>
<evidence type="ECO:0000313" key="7">
    <source>
        <dbReference type="EMBL" id="MCP2731227.1"/>
    </source>
</evidence>
<dbReference type="InterPro" id="IPR039425">
    <property type="entry name" value="RNA_pol_sigma-70-like"/>
</dbReference>
<dbReference type="PANTHER" id="PTHR43133">
    <property type="entry name" value="RNA POLYMERASE ECF-TYPE SIGMA FACTO"/>
    <property type="match status" value="1"/>
</dbReference>
<dbReference type="Pfam" id="PF04542">
    <property type="entry name" value="Sigma70_r2"/>
    <property type="match status" value="1"/>
</dbReference>
<dbReference type="InterPro" id="IPR036388">
    <property type="entry name" value="WH-like_DNA-bd_sf"/>
</dbReference>
<dbReference type="Pfam" id="PF08281">
    <property type="entry name" value="Sigma70_r4_2"/>
    <property type="match status" value="1"/>
</dbReference>
<dbReference type="Proteomes" id="UP001204953">
    <property type="component" value="Unassembled WGS sequence"/>
</dbReference>
<keyword evidence="4" id="KW-0804">Transcription</keyword>
<dbReference type="RefSeq" id="WP_254013970.1">
    <property type="nucleotide sequence ID" value="NZ_JAMZMM010000298.1"/>
</dbReference>
<dbReference type="InterPro" id="IPR014284">
    <property type="entry name" value="RNA_pol_sigma-70_dom"/>
</dbReference>
<comment type="similarity">
    <text evidence="1">Belongs to the sigma-70 factor family. ECF subfamily.</text>
</comment>
<organism evidence="7 8">
    <name type="scientific">Limnofasciculus baicalensis BBK-W-15</name>
    <dbReference type="NCBI Taxonomy" id="2699891"/>
    <lineage>
        <taxon>Bacteria</taxon>
        <taxon>Bacillati</taxon>
        <taxon>Cyanobacteriota</taxon>
        <taxon>Cyanophyceae</taxon>
        <taxon>Coleofasciculales</taxon>
        <taxon>Coleofasciculaceae</taxon>
        <taxon>Limnofasciculus</taxon>
        <taxon>Limnofasciculus baicalensis</taxon>
    </lineage>
</organism>
<sequence>MTFQQFTNETSLLERIAQQDKTALSELYDRYARILYALSFKILGSPEEAEEVVLDVFSQVWRIAQRYDSKKGRVDAWLFTLTRSRALDRLRVLQRQNKTVTASMEAALLPSKSSGNPEEDLLIAERRDRILEAMEKLPIEQREVLELAYYKGLTHTEIAAQTGKSLGTVKTRIRLGLEKLRSSLSYWQFE</sequence>
<accession>A0AAE3GZ24</accession>
<evidence type="ECO:0000256" key="1">
    <source>
        <dbReference type="ARBA" id="ARBA00010641"/>
    </source>
</evidence>
<evidence type="ECO:0000256" key="3">
    <source>
        <dbReference type="ARBA" id="ARBA00023082"/>
    </source>
</evidence>